<organism evidence="2 3">
    <name type="scientific">Liparis tanakae</name>
    <name type="common">Tanaka's snailfish</name>
    <dbReference type="NCBI Taxonomy" id="230148"/>
    <lineage>
        <taxon>Eukaryota</taxon>
        <taxon>Metazoa</taxon>
        <taxon>Chordata</taxon>
        <taxon>Craniata</taxon>
        <taxon>Vertebrata</taxon>
        <taxon>Euteleostomi</taxon>
        <taxon>Actinopterygii</taxon>
        <taxon>Neopterygii</taxon>
        <taxon>Teleostei</taxon>
        <taxon>Neoteleostei</taxon>
        <taxon>Acanthomorphata</taxon>
        <taxon>Eupercaria</taxon>
        <taxon>Perciformes</taxon>
        <taxon>Cottioidei</taxon>
        <taxon>Cottales</taxon>
        <taxon>Liparidae</taxon>
        <taxon>Liparis</taxon>
    </lineage>
</organism>
<keyword evidence="3" id="KW-1185">Reference proteome</keyword>
<proteinExistence type="predicted"/>
<evidence type="ECO:0000313" key="3">
    <source>
        <dbReference type="Proteomes" id="UP000314294"/>
    </source>
</evidence>
<evidence type="ECO:0000313" key="2">
    <source>
        <dbReference type="EMBL" id="TNN80972.1"/>
    </source>
</evidence>
<accession>A0A4Z2IUJ3</accession>
<dbReference type="EMBL" id="SRLO01000049">
    <property type="protein sequence ID" value="TNN80972.1"/>
    <property type="molecule type" value="Genomic_DNA"/>
</dbReference>
<name>A0A4Z2IUJ3_9TELE</name>
<feature type="region of interest" description="Disordered" evidence="1">
    <location>
        <begin position="37"/>
        <end position="75"/>
    </location>
</feature>
<protein>
    <submittedName>
        <fullName evidence="2">Uncharacterized protein</fullName>
    </submittedName>
</protein>
<dbReference type="AlphaFoldDB" id="A0A4Z2IUJ3"/>
<sequence>MDGVQAARTGAAKPPSTMGLLYHMVVVTQGPPLQAFISAGLSPTQSPPPPPSRTAPRVRHTTSLFCTPGPHSAEH</sequence>
<evidence type="ECO:0000256" key="1">
    <source>
        <dbReference type="SAM" id="MobiDB-lite"/>
    </source>
</evidence>
<reference evidence="2 3" key="1">
    <citation type="submission" date="2019-03" db="EMBL/GenBank/DDBJ databases">
        <title>First draft genome of Liparis tanakae, snailfish: a comprehensive survey of snailfish specific genes.</title>
        <authorList>
            <person name="Kim W."/>
            <person name="Song I."/>
            <person name="Jeong J.-H."/>
            <person name="Kim D."/>
            <person name="Kim S."/>
            <person name="Ryu S."/>
            <person name="Song J.Y."/>
            <person name="Lee S.K."/>
        </authorList>
    </citation>
    <scope>NUCLEOTIDE SEQUENCE [LARGE SCALE GENOMIC DNA]</scope>
    <source>
        <tissue evidence="2">Muscle</tissue>
    </source>
</reference>
<dbReference type="Proteomes" id="UP000314294">
    <property type="component" value="Unassembled WGS sequence"/>
</dbReference>
<comment type="caution">
    <text evidence="2">The sequence shown here is derived from an EMBL/GenBank/DDBJ whole genome shotgun (WGS) entry which is preliminary data.</text>
</comment>
<gene>
    <name evidence="2" type="ORF">EYF80_008628</name>
</gene>